<proteinExistence type="predicted"/>
<evidence type="ECO:0000313" key="2">
    <source>
        <dbReference type="Proteomes" id="UP001140217"/>
    </source>
</evidence>
<dbReference type="EMBL" id="JANBUL010000383">
    <property type="protein sequence ID" value="KAJ2776220.1"/>
    <property type="molecule type" value="Genomic_DNA"/>
</dbReference>
<organism evidence="1 2">
    <name type="scientific">Coemansia javaensis</name>
    <dbReference type="NCBI Taxonomy" id="2761396"/>
    <lineage>
        <taxon>Eukaryota</taxon>
        <taxon>Fungi</taxon>
        <taxon>Fungi incertae sedis</taxon>
        <taxon>Zoopagomycota</taxon>
        <taxon>Kickxellomycotina</taxon>
        <taxon>Kickxellomycetes</taxon>
        <taxon>Kickxellales</taxon>
        <taxon>Kickxellaceae</taxon>
        <taxon>Coemansia</taxon>
    </lineage>
</organism>
<dbReference type="AlphaFoldDB" id="A0A9W8LDR4"/>
<comment type="caution">
    <text evidence="1">The sequence shown here is derived from an EMBL/GenBank/DDBJ whole genome shotgun (WGS) entry which is preliminary data.</text>
</comment>
<dbReference type="Proteomes" id="UP001140217">
    <property type="component" value="Unassembled WGS sequence"/>
</dbReference>
<sequence>MHPHELPDDIIRLVLRESLVDRHNARDTFQANLPLLAVCRQWRCIALPIVHSGAFIQYGNESDRRGSKSGTRHRAIREPKRAKTTTNLDLVVSAGCAHAVKRMDISVYCRANPIPGLGAAVRLMCMAAEKWKSTRGLAISVHPDGRVFDGSTIDTTEYQDDIRRTCAALAAALPAVRSLCFGDYYNNNPISWVLYGELAALCSGRLQRIDARCPIIMPLGCMLEHLGAVSICYRGRIGHQHSRMDLSSLASLTLANWPPDHSWAPFGPDNGSGALVFSGLKTLNVTYDAPNIWMGPDALHPDGPSWALHFPNLDRLKRAVFPQHMDSVSIYAEAPVLQLVPDSVQEDVSVPEPGNSRLAEPFDTKLKTIRIHAHCREQQQALLIPALKCLLLRTPALAVFDSRDVLEESIVDFVDAYSAQYPHLAAIDFRLRDSGK</sequence>
<evidence type="ECO:0000313" key="1">
    <source>
        <dbReference type="EMBL" id="KAJ2776220.1"/>
    </source>
</evidence>
<keyword evidence="2" id="KW-1185">Reference proteome</keyword>
<dbReference type="OrthoDB" id="5719948at2759"/>
<gene>
    <name evidence="1" type="ORF">H4R18_005785</name>
</gene>
<protein>
    <submittedName>
        <fullName evidence="1">Uncharacterized protein</fullName>
    </submittedName>
</protein>
<reference evidence="1" key="1">
    <citation type="submission" date="2022-07" db="EMBL/GenBank/DDBJ databases">
        <title>Phylogenomic reconstructions and comparative analyses of Kickxellomycotina fungi.</title>
        <authorList>
            <person name="Reynolds N.K."/>
            <person name="Stajich J.E."/>
            <person name="Barry K."/>
            <person name="Grigoriev I.V."/>
            <person name="Crous P."/>
            <person name="Smith M.E."/>
        </authorList>
    </citation>
    <scope>NUCLEOTIDE SEQUENCE</scope>
    <source>
        <strain evidence="1">NBRC 105414</strain>
    </source>
</reference>
<name>A0A9W8LDR4_9FUNG</name>
<accession>A0A9W8LDR4</accession>